<dbReference type="InterPro" id="IPR003937">
    <property type="entry name" value="K_chnl_volt-dep_KCNQ"/>
</dbReference>
<dbReference type="Pfam" id="PF03520">
    <property type="entry name" value="KCNQ_channel"/>
    <property type="match status" value="1"/>
</dbReference>
<evidence type="ECO:0000256" key="3">
    <source>
        <dbReference type="ARBA" id="ARBA00022475"/>
    </source>
</evidence>
<sequence>MGRPSPTIVEEGPMQADANHCENQQQQQQQQQQEQRTTRRAYFDPQQFGDDINDSSAVNLMKELKYFVARRKFKEALKPYDVKDVMEQYAGHVDLLGRVKNVHARLDQILGKQGSKSKDAYASKISLASRVVKVERQVADIEEKLDILIKATWRTANGFNLPLPSAKTNTDALVAPATSSSTTTATTTTNTTTSLDASTTTAGLCSHRDQRIYKVILIDEYEDFEEEDLNCEEEFDQYPSWEIDSDAVVDADAEGDCDETTEDTALLHRPTRTAIVITPISPVSYVIRDAEENNIEMVSMPCSWIRIMANFTRQAEMQ</sequence>
<accession>A0A4C2ABT1</accession>
<evidence type="ECO:0000256" key="5">
    <source>
        <dbReference type="ARBA" id="ARBA00023065"/>
    </source>
</evidence>
<comment type="caution">
    <text evidence="10">The sequence shown here is derived from an EMBL/GenBank/DDBJ whole genome shotgun (WGS) entry which is preliminary data.</text>
</comment>
<evidence type="ECO:0000256" key="4">
    <source>
        <dbReference type="ARBA" id="ARBA00022958"/>
    </source>
</evidence>
<evidence type="ECO:0000313" key="10">
    <source>
        <dbReference type="EMBL" id="GBP96445.1"/>
    </source>
</evidence>
<protein>
    <submittedName>
        <fullName evidence="10">Potassium voltage-gated channel subfamily KQT member 4</fullName>
    </submittedName>
</protein>
<dbReference type="InterPro" id="IPR013821">
    <property type="entry name" value="K_chnl_volt-dep_KCNQ_C"/>
</dbReference>
<dbReference type="PANTHER" id="PTHR47735:SF9">
    <property type="entry name" value="POTASSIUM VOLTAGE-GATED CHANNEL SUBFAMILY KQT MEMBER 4-LIKE ISOFORM X1"/>
    <property type="match status" value="1"/>
</dbReference>
<feature type="region of interest" description="Disordered" evidence="8">
    <location>
        <begin position="19"/>
        <end position="39"/>
    </location>
</feature>
<dbReference type="AlphaFoldDB" id="A0A4C2ABT1"/>
<keyword evidence="4" id="KW-0630">Potassium</keyword>
<organism evidence="10 11">
    <name type="scientific">Eumeta variegata</name>
    <name type="common">Bagworm moth</name>
    <name type="synonym">Eumeta japonica</name>
    <dbReference type="NCBI Taxonomy" id="151549"/>
    <lineage>
        <taxon>Eukaryota</taxon>
        <taxon>Metazoa</taxon>
        <taxon>Ecdysozoa</taxon>
        <taxon>Arthropoda</taxon>
        <taxon>Hexapoda</taxon>
        <taxon>Insecta</taxon>
        <taxon>Pterygota</taxon>
        <taxon>Neoptera</taxon>
        <taxon>Endopterygota</taxon>
        <taxon>Lepidoptera</taxon>
        <taxon>Glossata</taxon>
        <taxon>Ditrysia</taxon>
        <taxon>Tineoidea</taxon>
        <taxon>Psychidae</taxon>
        <taxon>Oiketicinae</taxon>
        <taxon>Eumeta</taxon>
    </lineage>
</organism>
<evidence type="ECO:0000256" key="6">
    <source>
        <dbReference type="ARBA" id="ARBA00023303"/>
    </source>
</evidence>
<comment type="catalytic activity">
    <reaction evidence="7">
        <text>K(+)(in) = K(+)(out)</text>
        <dbReference type="Rhea" id="RHEA:29463"/>
        <dbReference type="ChEBI" id="CHEBI:29103"/>
    </reaction>
</comment>
<keyword evidence="5" id="KW-0406">Ion transport</keyword>
<proteinExistence type="predicted"/>
<dbReference type="GO" id="GO:0005249">
    <property type="term" value="F:voltage-gated potassium channel activity"/>
    <property type="evidence" value="ECO:0007669"/>
    <property type="project" value="InterPro"/>
</dbReference>
<dbReference type="EMBL" id="BGZK01002783">
    <property type="protein sequence ID" value="GBP96445.1"/>
    <property type="molecule type" value="Genomic_DNA"/>
</dbReference>
<evidence type="ECO:0000256" key="8">
    <source>
        <dbReference type="SAM" id="MobiDB-lite"/>
    </source>
</evidence>
<dbReference type="GO" id="GO:0008076">
    <property type="term" value="C:voltage-gated potassium channel complex"/>
    <property type="evidence" value="ECO:0007669"/>
    <property type="project" value="TreeGrafter"/>
</dbReference>
<keyword evidence="3" id="KW-1003">Cell membrane</keyword>
<reference evidence="10 11" key="1">
    <citation type="journal article" date="2019" name="Commun. Biol.">
        <title>The bagworm genome reveals a unique fibroin gene that provides high tensile strength.</title>
        <authorList>
            <person name="Kono N."/>
            <person name="Nakamura H."/>
            <person name="Ohtoshi R."/>
            <person name="Tomita M."/>
            <person name="Numata K."/>
            <person name="Arakawa K."/>
        </authorList>
    </citation>
    <scope>NUCLEOTIDE SEQUENCE [LARGE SCALE GENOMIC DNA]</scope>
</reference>
<evidence type="ECO:0000256" key="1">
    <source>
        <dbReference type="ARBA" id="ARBA00004651"/>
    </source>
</evidence>
<keyword evidence="3" id="KW-0472">Membrane</keyword>
<dbReference type="Proteomes" id="UP000299102">
    <property type="component" value="Unassembled WGS sequence"/>
</dbReference>
<gene>
    <name evidence="10" type="primary">Kcnq4</name>
    <name evidence="10" type="ORF">EVAR_69509_1</name>
</gene>
<keyword evidence="2" id="KW-0813">Transport</keyword>
<keyword evidence="6" id="KW-0407">Ion channel</keyword>
<feature type="compositionally biased region" description="Low complexity" evidence="8">
    <location>
        <begin position="24"/>
        <end position="35"/>
    </location>
</feature>
<keyword evidence="11" id="KW-1185">Reference proteome</keyword>
<evidence type="ECO:0000259" key="9">
    <source>
        <dbReference type="Pfam" id="PF03520"/>
    </source>
</evidence>
<evidence type="ECO:0000313" key="11">
    <source>
        <dbReference type="Proteomes" id="UP000299102"/>
    </source>
</evidence>
<dbReference type="PANTHER" id="PTHR47735">
    <property type="entry name" value="POTASSIUM VOLTAGE-GATED CHANNEL SUBFAMILY KQT MEMBER 4"/>
    <property type="match status" value="1"/>
</dbReference>
<name>A0A4C2ABT1_EUMVA</name>
<evidence type="ECO:0000256" key="7">
    <source>
        <dbReference type="ARBA" id="ARBA00034430"/>
    </source>
</evidence>
<comment type="subcellular location">
    <subcellularLocation>
        <location evidence="1">Cell membrane</location>
        <topology evidence="1">Multi-pass membrane protein</topology>
    </subcellularLocation>
</comment>
<feature type="domain" description="Potassium channel voltage dependent KCNQ C-terminal" evidence="9">
    <location>
        <begin position="60"/>
        <end position="151"/>
    </location>
</feature>
<dbReference type="OrthoDB" id="8879391at2759"/>
<dbReference type="STRING" id="151549.A0A4C2ABT1"/>
<evidence type="ECO:0000256" key="2">
    <source>
        <dbReference type="ARBA" id="ARBA00022448"/>
    </source>
</evidence>